<accession>A0A2R5EHD3</accession>
<reference evidence="1 2" key="1">
    <citation type="submission" date="2017-08" db="EMBL/GenBank/DDBJ databases">
        <title>Substantial Increase in Enzyme Production by Combined Drug-Resistance Mutations in Paenibacillus agaridevorans.</title>
        <authorList>
            <person name="Tanaka Y."/>
            <person name="Funane K."/>
            <person name="Hosaka T."/>
            <person name="Shiwa Y."/>
            <person name="Fujita N."/>
            <person name="Miyazaki T."/>
            <person name="Yoshikawa H."/>
            <person name="Murakami K."/>
            <person name="Kasahara K."/>
            <person name="Inaoka T."/>
            <person name="Hiraga Y."/>
            <person name="Ochi K."/>
        </authorList>
    </citation>
    <scope>NUCLEOTIDE SEQUENCE [LARGE SCALE GENOMIC DNA]</scope>
    <source>
        <strain evidence="1 2">T-3040</strain>
    </source>
</reference>
<keyword evidence="2" id="KW-1185">Reference proteome</keyword>
<organism evidence="1 2">
    <name type="scientific">Paenibacillus agaridevorans</name>
    <dbReference type="NCBI Taxonomy" id="171404"/>
    <lineage>
        <taxon>Bacteria</taxon>
        <taxon>Bacillati</taxon>
        <taxon>Bacillota</taxon>
        <taxon>Bacilli</taxon>
        <taxon>Bacillales</taxon>
        <taxon>Paenibacillaceae</taxon>
        <taxon>Paenibacillus</taxon>
    </lineage>
</organism>
<comment type="caution">
    <text evidence="1">The sequence shown here is derived from an EMBL/GenBank/DDBJ whole genome shotgun (WGS) entry which is preliminary data.</text>
</comment>
<dbReference type="Proteomes" id="UP000245202">
    <property type="component" value="Unassembled WGS sequence"/>
</dbReference>
<evidence type="ECO:0000313" key="2">
    <source>
        <dbReference type="Proteomes" id="UP000245202"/>
    </source>
</evidence>
<protein>
    <submittedName>
        <fullName evidence="1">Uncharacterized protein</fullName>
    </submittedName>
</protein>
<sequence length="199" mass="21703">MLVAMILLAVAAYYFFYSNLFKGTNTVSHAITNQGIVEIHPFAVSAESVGLHSFATGTVFVEASDDGSCVIRIVSQLEIDPEDWGGVSFSMPGHLTVKQLTSSYPEDGTLDEIAGWPATWISTDTEQKYKTFIEIGRDRGHHSTRGGKGSVLIEMLSVPNMPIPDSFPIGISIGGYNKNGYDVMGAEYITIPITFKERE</sequence>
<proteinExistence type="predicted"/>
<gene>
    <name evidence="1" type="ORF">PAT3040_00471</name>
</gene>
<dbReference type="AlphaFoldDB" id="A0A2R5EHD3"/>
<dbReference type="EMBL" id="BDQX01000036">
    <property type="protein sequence ID" value="GBG05982.1"/>
    <property type="molecule type" value="Genomic_DNA"/>
</dbReference>
<evidence type="ECO:0000313" key="1">
    <source>
        <dbReference type="EMBL" id="GBG05982.1"/>
    </source>
</evidence>
<name>A0A2R5EHD3_9BACL</name>